<dbReference type="InterPro" id="IPR003661">
    <property type="entry name" value="HisK_dim/P_dom"/>
</dbReference>
<evidence type="ECO:0000256" key="6">
    <source>
        <dbReference type="ARBA" id="ARBA00022692"/>
    </source>
</evidence>
<evidence type="ECO:0000256" key="9">
    <source>
        <dbReference type="ARBA" id="ARBA00023012"/>
    </source>
</evidence>
<dbReference type="Gene3D" id="1.10.287.130">
    <property type="match status" value="1"/>
</dbReference>
<evidence type="ECO:0000256" key="5">
    <source>
        <dbReference type="ARBA" id="ARBA00022679"/>
    </source>
</evidence>
<comment type="subcellular location">
    <subcellularLocation>
        <location evidence="2">Membrane</location>
    </subcellularLocation>
</comment>
<gene>
    <name evidence="14" type="primary">pmrB</name>
    <name evidence="14" type="ORF">D5396_15080</name>
</gene>
<keyword evidence="8 11" id="KW-1133">Transmembrane helix</keyword>
<dbReference type="NCBIfam" id="NF008025">
    <property type="entry name" value="PRK10755.1"/>
    <property type="match status" value="1"/>
</dbReference>
<evidence type="ECO:0000256" key="4">
    <source>
        <dbReference type="ARBA" id="ARBA00022553"/>
    </source>
</evidence>
<evidence type="ECO:0000256" key="1">
    <source>
        <dbReference type="ARBA" id="ARBA00000085"/>
    </source>
</evidence>
<evidence type="ECO:0000256" key="7">
    <source>
        <dbReference type="ARBA" id="ARBA00022777"/>
    </source>
</evidence>
<dbReference type="SUPFAM" id="SSF47384">
    <property type="entry name" value="Homodimeric domain of signal transducing histidine kinase"/>
    <property type="match status" value="1"/>
</dbReference>
<evidence type="ECO:0000313" key="14">
    <source>
        <dbReference type="EMBL" id="RJT11799.1"/>
    </source>
</evidence>
<dbReference type="InterPro" id="IPR036890">
    <property type="entry name" value="HATPase_C_sf"/>
</dbReference>
<dbReference type="SMART" id="SM00388">
    <property type="entry name" value="HisKA"/>
    <property type="match status" value="1"/>
</dbReference>
<dbReference type="InterPro" id="IPR050428">
    <property type="entry name" value="TCS_sensor_his_kinase"/>
</dbReference>
<dbReference type="Pfam" id="PF02518">
    <property type="entry name" value="HATPase_c"/>
    <property type="match status" value="1"/>
</dbReference>
<dbReference type="RefSeq" id="WP_112164578.1">
    <property type="nucleotide sequence ID" value="NZ_JYDE01000006.1"/>
</dbReference>
<dbReference type="InterPro" id="IPR036097">
    <property type="entry name" value="HisK_dim/P_sf"/>
</dbReference>
<dbReference type="InterPro" id="IPR005467">
    <property type="entry name" value="His_kinase_dom"/>
</dbReference>
<keyword evidence="15" id="KW-1185">Reference proteome</keyword>
<organism evidence="14 15">
    <name type="scientific">Rahnella inusitata</name>
    <dbReference type="NCBI Taxonomy" id="58169"/>
    <lineage>
        <taxon>Bacteria</taxon>
        <taxon>Pseudomonadati</taxon>
        <taxon>Pseudomonadota</taxon>
        <taxon>Gammaproteobacteria</taxon>
        <taxon>Enterobacterales</taxon>
        <taxon>Yersiniaceae</taxon>
        <taxon>Rahnella</taxon>
    </lineage>
</organism>
<sequence length="367" mass="41209">MTSMRRRLLVMLALILFVTQLTSVFWLWHESQEQINLLVNDTLSAKVRNAHVEKEIAEAIASLIAPSLLMMAITLALSFWAISWIIRPLNQLQKRLETRSADNLSPLPLNSEIREVVAVTNALNQLFSRLSNTIHQERLFTADAAHELRTPLAGVRLHLEIMHKNGVSGSDTLIGRIDQLMHTIVQLLMLSRAGQNFAKGEYQQVDLVSNVIEPLREEFCEMLEERQQTLVLRLPERATLQGDAVLLRLMVRNLVENAYRYGPPDSEITLTVQPQNNGLLIQIDDEGPGIDETKACELTQAFKRMDQRYGGSGLGLNIVIRIAQLHCGTLTLRNRSSGNGLSAQCWLPDVILENALSLSASTTKNMY</sequence>
<evidence type="ECO:0000256" key="11">
    <source>
        <dbReference type="SAM" id="Phobius"/>
    </source>
</evidence>
<dbReference type="PRINTS" id="PR00344">
    <property type="entry name" value="BCTRLSENSOR"/>
</dbReference>
<feature type="domain" description="HAMP" evidence="13">
    <location>
        <begin position="83"/>
        <end position="135"/>
    </location>
</feature>
<dbReference type="Pfam" id="PF00512">
    <property type="entry name" value="HisKA"/>
    <property type="match status" value="1"/>
</dbReference>
<evidence type="ECO:0000256" key="10">
    <source>
        <dbReference type="ARBA" id="ARBA00023136"/>
    </source>
</evidence>
<reference evidence="14 15" key="1">
    <citation type="submission" date="2018-09" db="EMBL/GenBank/DDBJ databases">
        <authorList>
            <person name="Le Fleche-Mateos A."/>
        </authorList>
    </citation>
    <scope>NUCLEOTIDE SEQUENCE [LARGE SCALE GENOMIC DNA]</scope>
    <source>
        <strain evidence="14 15">DSM 30078</strain>
    </source>
</reference>
<comment type="caution">
    <text evidence="14">The sequence shown here is derived from an EMBL/GenBank/DDBJ whole genome shotgun (WGS) entry which is preliminary data.</text>
</comment>
<dbReference type="SMART" id="SM00387">
    <property type="entry name" value="HATPase_c"/>
    <property type="match status" value="1"/>
</dbReference>
<keyword evidence="6 11" id="KW-0812">Transmembrane</keyword>
<keyword evidence="7 14" id="KW-0418">Kinase</keyword>
<dbReference type="CDD" id="cd00082">
    <property type="entry name" value="HisKA"/>
    <property type="match status" value="1"/>
</dbReference>
<evidence type="ECO:0000259" key="12">
    <source>
        <dbReference type="PROSITE" id="PS50109"/>
    </source>
</evidence>
<comment type="catalytic activity">
    <reaction evidence="1">
        <text>ATP + protein L-histidine = ADP + protein N-phospho-L-histidine.</text>
        <dbReference type="EC" id="2.7.13.3"/>
    </reaction>
</comment>
<feature type="domain" description="Histidine kinase" evidence="12">
    <location>
        <begin position="143"/>
        <end position="351"/>
    </location>
</feature>
<keyword evidence="9" id="KW-0902">Two-component regulatory system</keyword>
<feature type="transmembrane region" description="Helical" evidence="11">
    <location>
        <begin position="63"/>
        <end position="86"/>
    </location>
</feature>
<dbReference type="GO" id="GO:0016301">
    <property type="term" value="F:kinase activity"/>
    <property type="evidence" value="ECO:0007669"/>
    <property type="project" value="UniProtKB-KW"/>
</dbReference>
<protein>
    <recommendedName>
        <fullName evidence="3">histidine kinase</fullName>
        <ecNumber evidence="3">2.7.13.3</ecNumber>
    </recommendedName>
</protein>
<evidence type="ECO:0000256" key="3">
    <source>
        <dbReference type="ARBA" id="ARBA00012438"/>
    </source>
</evidence>
<keyword evidence="5" id="KW-0808">Transferase</keyword>
<dbReference type="Gene3D" id="3.30.565.10">
    <property type="entry name" value="Histidine kinase-like ATPase, C-terminal domain"/>
    <property type="match status" value="1"/>
</dbReference>
<evidence type="ECO:0000256" key="8">
    <source>
        <dbReference type="ARBA" id="ARBA00022989"/>
    </source>
</evidence>
<evidence type="ECO:0000259" key="13">
    <source>
        <dbReference type="PROSITE" id="PS50885"/>
    </source>
</evidence>
<dbReference type="PROSITE" id="PS50109">
    <property type="entry name" value="HIS_KIN"/>
    <property type="match status" value="1"/>
</dbReference>
<dbReference type="PROSITE" id="PS50885">
    <property type="entry name" value="HAMP"/>
    <property type="match status" value="1"/>
</dbReference>
<dbReference type="EMBL" id="RAHG01000007">
    <property type="protein sequence ID" value="RJT11799.1"/>
    <property type="molecule type" value="Genomic_DNA"/>
</dbReference>
<dbReference type="InterPro" id="IPR004358">
    <property type="entry name" value="Sig_transdc_His_kin-like_C"/>
</dbReference>
<evidence type="ECO:0000256" key="2">
    <source>
        <dbReference type="ARBA" id="ARBA00004370"/>
    </source>
</evidence>
<dbReference type="EC" id="2.7.13.3" evidence="3"/>
<keyword evidence="10 11" id="KW-0472">Membrane</keyword>
<accession>A0ABX9P0P9</accession>
<dbReference type="InterPro" id="IPR003660">
    <property type="entry name" value="HAMP_dom"/>
</dbReference>
<dbReference type="InterPro" id="IPR003594">
    <property type="entry name" value="HATPase_dom"/>
</dbReference>
<dbReference type="PANTHER" id="PTHR45436:SF7">
    <property type="entry name" value="SENSOR PROTEIN BASS"/>
    <property type="match status" value="1"/>
</dbReference>
<evidence type="ECO:0000313" key="15">
    <source>
        <dbReference type="Proteomes" id="UP000284119"/>
    </source>
</evidence>
<dbReference type="Proteomes" id="UP000284119">
    <property type="component" value="Unassembled WGS sequence"/>
</dbReference>
<name>A0ABX9P0P9_9GAMM</name>
<dbReference type="SUPFAM" id="SSF55874">
    <property type="entry name" value="ATPase domain of HSP90 chaperone/DNA topoisomerase II/histidine kinase"/>
    <property type="match status" value="1"/>
</dbReference>
<keyword evidence="4" id="KW-0597">Phosphoprotein</keyword>
<dbReference type="Gene3D" id="6.10.340.10">
    <property type="match status" value="1"/>
</dbReference>
<proteinExistence type="predicted"/>
<dbReference type="PANTHER" id="PTHR45436">
    <property type="entry name" value="SENSOR HISTIDINE KINASE YKOH"/>
    <property type="match status" value="1"/>
</dbReference>